<evidence type="ECO:0000313" key="2">
    <source>
        <dbReference type="EMBL" id="KKW10820.1"/>
    </source>
</evidence>
<dbReference type="Proteomes" id="UP000034588">
    <property type="component" value="Unassembled WGS sequence"/>
</dbReference>
<sequence>MNDFLLALVLTFSLFAGAALIVITAKAIYQSIERTGCAWVGYISAIVAMLGVIWAVWKGIMP</sequence>
<reference evidence="2 3" key="1">
    <citation type="journal article" date="2015" name="Nature">
        <title>rRNA introns, odd ribosomes, and small enigmatic genomes across a large radiation of phyla.</title>
        <authorList>
            <person name="Brown C.T."/>
            <person name="Hug L.A."/>
            <person name="Thomas B.C."/>
            <person name="Sharon I."/>
            <person name="Castelle C.J."/>
            <person name="Singh A."/>
            <person name="Wilkins M.J."/>
            <person name="Williams K.H."/>
            <person name="Banfield J.F."/>
        </authorList>
    </citation>
    <scope>NUCLEOTIDE SEQUENCE [LARGE SCALE GENOMIC DNA]</scope>
</reference>
<keyword evidence="1" id="KW-0472">Membrane</keyword>
<feature type="transmembrane region" description="Helical" evidence="1">
    <location>
        <begin position="6"/>
        <end position="25"/>
    </location>
</feature>
<accession>A0A0G1VWV8</accession>
<dbReference type="AlphaFoldDB" id="A0A0G1VWV8"/>
<comment type="caution">
    <text evidence="2">The sequence shown here is derived from an EMBL/GenBank/DDBJ whole genome shotgun (WGS) entry which is preliminary data.</text>
</comment>
<keyword evidence="1" id="KW-1133">Transmembrane helix</keyword>
<evidence type="ECO:0000313" key="3">
    <source>
        <dbReference type="Proteomes" id="UP000034588"/>
    </source>
</evidence>
<gene>
    <name evidence="2" type="ORF">UY48_C0029G0007</name>
</gene>
<dbReference type="EMBL" id="LCQD01000029">
    <property type="protein sequence ID" value="KKW10820.1"/>
    <property type="molecule type" value="Genomic_DNA"/>
</dbReference>
<organism evidence="2 3">
    <name type="scientific">Candidatus Gottesmanbacteria bacterium GW2011_GWB1_49_7</name>
    <dbReference type="NCBI Taxonomy" id="1618448"/>
    <lineage>
        <taxon>Bacteria</taxon>
        <taxon>Candidatus Gottesmaniibacteriota</taxon>
    </lineage>
</organism>
<evidence type="ECO:0000256" key="1">
    <source>
        <dbReference type="SAM" id="Phobius"/>
    </source>
</evidence>
<proteinExistence type="predicted"/>
<keyword evidence="1" id="KW-0812">Transmembrane</keyword>
<protein>
    <submittedName>
        <fullName evidence="2">Uncharacterized protein</fullName>
    </submittedName>
</protein>
<feature type="transmembrane region" description="Helical" evidence="1">
    <location>
        <begin position="37"/>
        <end position="57"/>
    </location>
</feature>
<name>A0A0G1VWV8_9BACT</name>